<comment type="subcellular location">
    <subcellularLocation>
        <location evidence="1">Cell membrane</location>
    </subcellularLocation>
</comment>
<keyword evidence="4 7" id="KW-1133">Transmembrane helix</keyword>
<dbReference type="RefSeq" id="WP_057978197.1">
    <property type="nucleotide sequence ID" value="NZ_LKHP01000005.1"/>
</dbReference>
<dbReference type="STRING" id="908809.ABG79_01240"/>
<dbReference type="Proteomes" id="UP000052015">
    <property type="component" value="Unassembled WGS sequence"/>
</dbReference>
<dbReference type="GO" id="GO:0016020">
    <property type="term" value="C:membrane"/>
    <property type="evidence" value="ECO:0007669"/>
    <property type="project" value="InterPro"/>
</dbReference>
<evidence type="ECO:0000256" key="3">
    <source>
        <dbReference type="ARBA" id="ARBA00022692"/>
    </source>
</evidence>
<evidence type="ECO:0000256" key="6">
    <source>
        <dbReference type="SAM" id="Coils"/>
    </source>
</evidence>
<keyword evidence="5 7" id="KW-0472">Membrane</keyword>
<evidence type="ECO:0000256" key="5">
    <source>
        <dbReference type="ARBA" id="ARBA00023136"/>
    </source>
</evidence>
<dbReference type="InterPro" id="IPR022781">
    <property type="entry name" value="Flagellar_biosynth_FliO"/>
</dbReference>
<keyword evidence="9" id="KW-1185">Reference proteome</keyword>
<evidence type="ECO:0000256" key="4">
    <source>
        <dbReference type="ARBA" id="ARBA00022989"/>
    </source>
</evidence>
<feature type="coiled-coil region" evidence="6">
    <location>
        <begin position="73"/>
        <end position="100"/>
    </location>
</feature>
<dbReference type="Pfam" id="PF04347">
    <property type="entry name" value="FliO"/>
    <property type="match status" value="1"/>
</dbReference>
<dbReference type="EMBL" id="LKHP01000005">
    <property type="protein sequence ID" value="KRQ87047.1"/>
    <property type="molecule type" value="Genomic_DNA"/>
</dbReference>
<gene>
    <name evidence="8" type="ORF">ABG79_01240</name>
</gene>
<name>A0A0R3JU15_CALMK</name>
<keyword evidence="3 7" id="KW-0812">Transmembrane</keyword>
<reference evidence="8 9" key="1">
    <citation type="submission" date="2015-09" db="EMBL/GenBank/DDBJ databases">
        <title>Draft genome sequence of a Caloramator mitchellensis, a moderate thermophile from the Great Artesian Basin of Australia.</title>
        <authorList>
            <person name="Patel B.K."/>
        </authorList>
    </citation>
    <scope>NUCLEOTIDE SEQUENCE [LARGE SCALE GENOMIC DNA]</scope>
    <source>
        <strain evidence="8 9">VF08</strain>
    </source>
</reference>
<evidence type="ECO:0000313" key="9">
    <source>
        <dbReference type="Proteomes" id="UP000052015"/>
    </source>
</evidence>
<evidence type="ECO:0008006" key="10">
    <source>
        <dbReference type="Google" id="ProtNLM"/>
    </source>
</evidence>
<protein>
    <recommendedName>
        <fullName evidence="10">Flagellar protein</fullName>
    </recommendedName>
</protein>
<evidence type="ECO:0000313" key="8">
    <source>
        <dbReference type="EMBL" id="KRQ87047.1"/>
    </source>
</evidence>
<proteinExistence type="predicted"/>
<evidence type="ECO:0000256" key="1">
    <source>
        <dbReference type="ARBA" id="ARBA00004236"/>
    </source>
</evidence>
<dbReference type="AlphaFoldDB" id="A0A0R3JU15"/>
<dbReference type="OrthoDB" id="1956951at2"/>
<keyword evidence="6" id="KW-0175">Coiled coil</keyword>
<evidence type="ECO:0000256" key="7">
    <source>
        <dbReference type="SAM" id="Phobius"/>
    </source>
</evidence>
<keyword evidence="2" id="KW-1003">Cell membrane</keyword>
<evidence type="ECO:0000256" key="2">
    <source>
        <dbReference type="ARBA" id="ARBA00022475"/>
    </source>
</evidence>
<accession>A0A0R3JU15</accession>
<sequence length="120" mass="13887">MERNFIVGFIKIIILLPAVLLLIYISFKYGGKYLSNMNNGRLIKVYERVPLSQSSFISVVTIAGKPYIVSNTNNEIKILLELDEEKLEIYKNQNANTEIKNLFELFDIKKLKGKMKNEKI</sequence>
<dbReference type="GO" id="GO:0044781">
    <property type="term" value="P:bacterial-type flagellum organization"/>
    <property type="evidence" value="ECO:0007669"/>
    <property type="project" value="InterPro"/>
</dbReference>
<feature type="transmembrane region" description="Helical" evidence="7">
    <location>
        <begin position="6"/>
        <end position="27"/>
    </location>
</feature>
<organism evidence="8 9">
    <name type="scientific">Caloramator mitchellensis</name>
    <dbReference type="NCBI Taxonomy" id="908809"/>
    <lineage>
        <taxon>Bacteria</taxon>
        <taxon>Bacillati</taxon>
        <taxon>Bacillota</taxon>
        <taxon>Clostridia</taxon>
        <taxon>Eubacteriales</taxon>
        <taxon>Clostridiaceae</taxon>
        <taxon>Caloramator</taxon>
    </lineage>
</organism>
<comment type="caution">
    <text evidence="8">The sequence shown here is derived from an EMBL/GenBank/DDBJ whole genome shotgun (WGS) entry which is preliminary data.</text>
</comment>